<dbReference type="EMBL" id="MU154550">
    <property type="protein sequence ID" value="KAF9496675.1"/>
    <property type="molecule type" value="Genomic_DNA"/>
</dbReference>
<gene>
    <name evidence="1" type="ORF">BDN71DRAFT_732968</name>
</gene>
<organism evidence="1 2">
    <name type="scientific">Pleurotus eryngii</name>
    <name type="common">Boletus of the steppes</name>
    <dbReference type="NCBI Taxonomy" id="5323"/>
    <lineage>
        <taxon>Eukaryota</taxon>
        <taxon>Fungi</taxon>
        <taxon>Dikarya</taxon>
        <taxon>Basidiomycota</taxon>
        <taxon>Agaricomycotina</taxon>
        <taxon>Agaricomycetes</taxon>
        <taxon>Agaricomycetidae</taxon>
        <taxon>Agaricales</taxon>
        <taxon>Pleurotineae</taxon>
        <taxon>Pleurotaceae</taxon>
        <taxon>Pleurotus</taxon>
    </lineage>
</organism>
<name>A0A9P6DHN6_PLEER</name>
<dbReference type="AlphaFoldDB" id="A0A9P6DHN6"/>
<evidence type="ECO:0000313" key="1">
    <source>
        <dbReference type="EMBL" id="KAF9496675.1"/>
    </source>
</evidence>
<accession>A0A9P6DHN6</accession>
<reference evidence="1" key="1">
    <citation type="submission" date="2020-11" db="EMBL/GenBank/DDBJ databases">
        <authorList>
            <consortium name="DOE Joint Genome Institute"/>
            <person name="Ahrendt S."/>
            <person name="Riley R."/>
            <person name="Andreopoulos W."/>
            <person name="Labutti K."/>
            <person name="Pangilinan J."/>
            <person name="Ruiz-Duenas F.J."/>
            <person name="Barrasa J.M."/>
            <person name="Sanchez-Garcia M."/>
            <person name="Camarero S."/>
            <person name="Miyauchi S."/>
            <person name="Serrano A."/>
            <person name="Linde D."/>
            <person name="Babiker R."/>
            <person name="Drula E."/>
            <person name="Ayuso-Fernandez I."/>
            <person name="Pacheco R."/>
            <person name="Padilla G."/>
            <person name="Ferreira P."/>
            <person name="Barriuso J."/>
            <person name="Kellner H."/>
            <person name="Castanera R."/>
            <person name="Alfaro M."/>
            <person name="Ramirez L."/>
            <person name="Pisabarro A.G."/>
            <person name="Kuo A."/>
            <person name="Tritt A."/>
            <person name="Lipzen A."/>
            <person name="He G."/>
            <person name="Yan M."/>
            <person name="Ng V."/>
            <person name="Cullen D."/>
            <person name="Martin F."/>
            <person name="Rosso M.-N."/>
            <person name="Henrissat B."/>
            <person name="Hibbett D."/>
            <person name="Martinez A.T."/>
            <person name="Grigoriev I.V."/>
        </authorList>
    </citation>
    <scope>NUCLEOTIDE SEQUENCE</scope>
    <source>
        <strain evidence="1">ATCC 90797</strain>
    </source>
</reference>
<dbReference type="Proteomes" id="UP000807025">
    <property type="component" value="Unassembled WGS sequence"/>
</dbReference>
<comment type="caution">
    <text evidence="1">The sequence shown here is derived from an EMBL/GenBank/DDBJ whole genome shotgun (WGS) entry which is preliminary data.</text>
</comment>
<proteinExistence type="predicted"/>
<keyword evidence="2" id="KW-1185">Reference proteome</keyword>
<dbReference type="OrthoDB" id="2959104at2759"/>
<protein>
    <submittedName>
        <fullName evidence="1">Uncharacterized protein</fullName>
    </submittedName>
</protein>
<evidence type="ECO:0000313" key="2">
    <source>
        <dbReference type="Proteomes" id="UP000807025"/>
    </source>
</evidence>
<sequence>MVYDPSRQGQHFISFDSLNNAELPGVALTDVLLGRADLLDPEARPLTKCQLPWFTLNVGAWGIEMLPDSVDIVRLPARSWKGNTLPLWALAHTAAWAVVNHLWRFRCLGPDTENINEPDHFLRAFDILRKIRIFGLLDLDNPDEADTRAFRIHYEIL</sequence>